<protein>
    <submittedName>
        <fullName evidence="2">Uncharacterized protein</fullName>
    </submittedName>
</protein>
<reference evidence="2" key="1">
    <citation type="submission" date="2018-02" db="EMBL/GenBank/DDBJ databases">
        <authorList>
            <person name="Cohen D.B."/>
            <person name="Kent A.D."/>
        </authorList>
    </citation>
    <scope>NUCLEOTIDE SEQUENCE</scope>
</reference>
<keyword evidence="1" id="KW-0472">Membrane</keyword>
<evidence type="ECO:0000256" key="1">
    <source>
        <dbReference type="SAM" id="Phobius"/>
    </source>
</evidence>
<keyword evidence="1" id="KW-0812">Transmembrane</keyword>
<proteinExistence type="predicted"/>
<organism evidence="2">
    <name type="scientific">Fagus sylvatica</name>
    <name type="common">Beechnut</name>
    <dbReference type="NCBI Taxonomy" id="28930"/>
    <lineage>
        <taxon>Eukaryota</taxon>
        <taxon>Viridiplantae</taxon>
        <taxon>Streptophyta</taxon>
        <taxon>Embryophyta</taxon>
        <taxon>Tracheophyta</taxon>
        <taxon>Spermatophyta</taxon>
        <taxon>Magnoliopsida</taxon>
        <taxon>eudicotyledons</taxon>
        <taxon>Gunneridae</taxon>
        <taxon>Pentapetalae</taxon>
        <taxon>rosids</taxon>
        <taxon>fabids</taxon>
        <taxon>Fagales</taxon>
        <taxon>Fagaceae</taxon>
        <taxon>Fagus</taxon>
    </lineage>
</organism>
<dbReference type="AlphaFoldDB" id="A0A2N9HEH3"/>
<name>A0A2N9HEH3_FAGSY</name>
<feature type="transmembrane region" description="Helical" evidence="1">
    <location>
        <begin position="18"/>
        <end position="37"/>
    </location>
</feature>
<accession>A0A2N9HEH3</accession>
<sequence length="108" mass="11700">MGGATCTLFPMPVRGWSFLHLIVFAAGHLLAVSFLIVHPAFPLRKGLVIIVGSWWPLPDCMPQLFVLSCCFLGKVLNAGCNNLHLPFDRGHGRIGAGSVVVDSFHNCD</sequence>
<evidence type="ECO:0000313" key="2">
    <source>
        <dbReference type="EMBL" id="SPD10582.1"/>
    </source>
</evidence>
<gene>
    <name evidence="2" type="ORF">FSB_LOCUS38464</name>
</gene>
<dbReference type="EMBL" id="OIVN01003340">
    <property type="protein sequence ID" value="SPD10582.1"/>
    <property type="molecule type" value="Genomic_DNA"/>
</dbReference>
<keyword evidence="1" id="KW-1133">Transmembrane helix</keyword>